<dbReference type="Proteomes" id="UP000638353">
    <property type="component" value="Unassembled WGS sequence"/>
</dbReference>
<evidence type="ECO:0000313" key="7">
    <source>
        <dbReference type="Proteomes" id="UP000638353"/>
    </source>
</evidence>
<dbReference type="EMBL" id="BMVC01000013">
    <property type="protein sequence ID" value="GHD06478.1"/>
    <property type="molecule type" value="Genomic_DNA"/>
</dbReference>
<feature type="transmembrane region" description="Helical" evidence="5">
    <location>
        <begin position="199"/>
        <end position="218"/>
    </location>
</feature>
<feature type="transmembrane region" description="Helical" evidence="5">
    <location>
        <begin position="147"/>
        <end position="167"/>
    </location>
</feature>
<evidence type="ECO:0000256" key="2">
    <source>
        <dbReference type="ARBA" id="ARBA00022692"/>
    </source>
</evidence>
<proteinExistence type="predicted"/>
<dbReference type="AlphaFoldDB" id="A0A918X2Q1"/>
<dbReference type="InterPro" id="IPR046862">
    <property type="entry name" value="Rhomboid_2"/>
</dbReference>
<reference evidence="6" key="2">
    <citation type="submission" date="2020-09" db="EMBL/GenBank/DDBJ databases">
        <authorList>
            <person name="Sun Q."/>
            <person name="Ohkuma M."/>
        </authorList>
    </citation>
    <scope>NUCLEOTIDE SEQUENCE</scope>
    <source>
        <strain evidence="6">JCM 4637</strain>
    </source>
</reference>
<evidence type="ECO:0000256" key="4">
    <source>
        <dbReference type="ARBA" id="ARBA00023136"/>
    </source>
</evidence>
<keyword evidence="2 5" id="KW-0812">Transmembrane</keyword>
<dbReference type="InterPro" id="IPR035952">
    <property type="entry name" value="Rhomboid-like_sf"/>
</dbReference>
<keyword evidence="3 5" id="KW-1133">Transmembrane helix</keyword>
<feature type="transmembrane region" description="Helical" evidence="5">
    <location>
        <begin position="113"/>
        <end position="135"/>
    </location>
</feature>
<organism evidence="6 7">
    <name type="scientific">Streptomyces finlayi</name>
    <dbReference type="NCBI Taxonomy" id="67296"/>
    <lineage>
        <taxon>Bacteria</taxon>
        <taxon>Bacillati</taxon>
        <taxon>Actinomycetota</taxon>
        <taxon>Actinomycetes</taxon>
        <taxon>Kitasatosporales</taxon>
        <taxon>Streptomycetaceae</taxon>
        <taxon>Streptomyces</taxon>
    </lineage>
</organism>
<protein>
    <submittedName>
        <fullName evidence="6">Uncharacterized protein</fullName>
    </submittedName>
</protein>
<dbReference type="GO" id="GO:0016020">
    <property type="term" value="C:membrane"/>
    <property type="evidence" value="ECO:0007669"/>
    <property type="project" value="UniProtKB-SubCell"/>
</dbReference>
<feature type="transmembrane region" description="Helical" evidence="5">
    <location>
        <begin position="86"/>
        <end position="107"/>
    </location>
</feature>
<gene>
    <name evidence="6" type="ORF">GCM10010334_58000</name>
</gene>
<sequence length="222" mass="23122">MIGEAERSERPVLTPPLTGVRDHAPMHLSDLPVLAPAYVGGVQLGAHAALRHLPEPGPRHDFLRSCSTNVDQLEAGRWETLLTSALVVEEPMPLPYALLLLAVLGYAEYAYGAWWAAGVFLLGHTAATLLVYGGLRATGADPATRSAVDVGASYGFNTVLGALTVAVPRGPLRLAARAGLLALGARPLLNKDRPTFTDVGHFAALALGIGLGSVLAGGRRAA</sequence>
<comment type="subcellular location">
    <subcellularLocation>
        <location evidence="1">Membrane</location>
        <topology evidence="1">Multi-pass membrane protein</topology>
    </subcellularLocation>
</comment>
<accession>A0A918X2Q1</accession>
<dbReference type="Pfam" id="PF20401">
    <property type="entry name" value="Rhomboid_2"/>
    <property type="match status" value="1"/>
</dbReference>
<name>A0A918X2Q1_9ACTN</name>
<reference evidence="6" key="1">
    <citation type="journal article" date="2014" name="Int. J. Syst. Evol. Microbiol.">
        <title>Complete genome sequence of Corynebacterium casei LMG S-19264T (=DSM 44701T), isolated from a smear-ripened cheese.</title>
        <authorList>
            <consortium name="US DOE Joint Genome Institute (JGI-PGF)"/>
            <person name="Walter F."/>
            <person name="Albersmeier A."/>
            <person name="Kalinowski J."/>
            <person name="Ruckert C."/>
        </authorList>
    </citation>
    <scope>NUCLEOTIDE SEQUENCE</scope>
    <source>
        <strain evidence="6">JCM 4637</strain>
    </source>
</reference>
<keyword evidence="4 5" id="KW-0472">Membrane</keyword>
<evidence type="ECO:0000256" key="1">
    <source>
        <dbReference type="ARBA" id="ARBA00004141"/>
    </source>
</evidence>
<evidence type="ECO:0000256" key="5">
    <source>
        <dbReference type="SAM" id="Phobius"/>
    </source>
</evidence>
<dbReference type="SUPFAM" id="SSF144091">
    <property type="entry name" value="Rhomboid-like"/>
    <property type="match status" value="1"/>
</dbReference>
<evidence type="ECO:0000256" key="3">
    <source>
        <dbReference type="ARBA" id="ARBA00022989"/>
    </source>
</evidence>
<comment type="caution">
    <text evidence="6">The sequence shown here is derived from an EMBL/GenBank/DDBJ whole genome shotgun (WGS) entry which is preliminary data.</text>
</comment>
<evidence type="ECO:0000313" key="6">
    <source>
        <dbReference type="EMBL" id="GHD06478.1"/>
    </source>
</evidence>
<dbReference type="Gene3D" id="1.20.1540.10">
    <property type="entry name" value="Rhomboid-like"/>
    <property type="match status" value="1"/>
</dbReference>